<sequence>MRQDPPLGKPARVSDSRRESSVSESEAFSSRAGLCGGNAAVRTHWKTTVTNETGYRRGGLGRKKRPGHPLFPATLQRERANQNRSVARPSFLVTLDNFEQIARACPGDVSFKCLPYQLSMVRAMPTMVVTGNGESGFDSGEGA</sequence>
<organism evidence="2">
    <name type="scientific">Magallana gigas</name>
    <name type="common">Pacific oyster</name>
    <name type="synonym">Crassostrea gigas</name>
    <dbReference type="NCBI Taxonomy" id="29159"/>
    <lineage>
        <taxon>Eukaryota</taxon>
        <taxon>Metazoa</taxon>
        <taxon>Spiralia</taxon>
        <taxon>Lophotrochozoa</taxon>
        <taxon>Mollusca</taxon>
        <taxon>Bivalvia</taxon>
        <taxon>Autobranchia</taxon>
        <taxon>Pteriomorphia</taxon>
        <taxon>Ostreida</taxon>
        <taxon>Ostreoidea</taxon>
        <taxon>Ostreidae</taxon>
        <taxon>Magallana</taxon>
    </lineage>
</organism>
<feature type="region of interest" description="Disordered" evidence="1">
    <location>
        <begin position="1"/>
        <end position="30"/>
    </location>
</feature>
<protein>
    <submittedName>
        <fullName evidence="2">Uncharacterized protein</fullName>
    </submittedName>
</protein>
<reference evidence="2" key="1">
    <citation type="journal article" date="2012" name="Nature">
        <title>The oyster genome reveals stress adaptation and complexity of shell formation.</title>
        <authorList>
            <person name="Zhang G."/>
            <person name="Fang X."/>
            <person name="Guo X."/>
            <person name="Li L."/>
            <person name="Luo R."/>
            <person name="Xu F."/>
            <person name="Yang P."/>
            <person name="Zhang L."/>
            <person name="Wang X."/>
            <person name="Qi H."/>
            <person name="Xiong Z."/>
            <person name="Que H."/>
            <person name="Xie Y."/>
            <person name="Holland P.W."/>
            <person name="Paps J."/>
            <person name="Zhu Y."/>
            <person name="Wu F."/>
            <person name="Chen Y."/>
            <person name="Wang J."/>
            <person name="Peng C."/>
            <person name="Meng J."/>
            <person name="Yang L."/>
            <person name="Liu J."/>
            <person name="Wen B."/>
            <person name="Zhang N."/>
            <person name="Huang Z."/>
            <person name="Zhu Q."/>
            <person name="Feng Y."/>
            <person name="Mount A."/>
            <person name="Hedgecock D."/>
            <person name="Xu Z."/>
            <person name="Liu Y."/>
            <person name="Domazet-Loso T."/>
            <person name="Du Y."/>
            <person name="Sun X."/>
            <person name="Zhang S."/>
            <person name="Liu B."/>
            <person name="Cheng P."/>
            <person name="Jiang X."/>
            <person name="Li J."/>
            <person name="Fan D."/>
            <person name="Wang W."/>
            <person name="Fu W."/>
            <person name="Wang T."/>
            <person name="Wang B."/>
            <person name="Zhang J."/>
            <person name="Peng Z."/>
            <person name="Li Y."/>
            <person name="Li N."/>
            <person name="Wang J."/>
            <person name="Chen M."/>
            <person name="He Y."/>
            <person name="Tan F."/>
            <person name="Song X."/>
            <person name="Zheng Q."/>
            <person name="Huang R."/>
            <person name="Yang H."/>
            <person name="Du X."/>
            <person name="Chen L."/>
            <person name="Yang M."/>
            <person name="Gaffney P.M."/>
            <person name="Wang S."/>
            <person name="Luo L."/>
            <person name="She Z."/>
            <person name="Ming Y."/>
            <person name="Huang W."/>
            <person name="Zhang S."/>
            <person name="Huang B."/>
            <person name="Zhang Y."/>
            <person name="Qu T."/>
            <person name="Ni P."/>
            <person name="Miao G."/>
            <person name="Wang J."/>
            <person name="Wang Q."/>
            <person name="Steinberg C.E."/>
            <person name="Wang H."/>
            <person name="Li N."/>
            <person name="Qian L."/>
            <person name="Zhang G."/>
            <person name="Li Y."/>
            <person name="Yang H."/>
            <person name="Liu X."/>
            <person name="Wang J."/>
            <person name="Yin Y."/>
            <person name="Wang J."/>
        </authorList>
    </citation>
    <scope>NUCLEOTIDE SEQUENCE [LARGE SCALE GENOMIC DNA]</scope>
    <source>
        <strain evidence="2">05x7-T-G4-1.051#20</strain>
    </source>
</reference>
<feature type="compositionally biased region" description="Basic and acidic residues" evidence="1">
    <location>
        <begin position="12"/>
        <end position="21"/>
    </location>
</feature>
<dbReference type="InParanoid" id="K1P265"/>
<dbReference type="EMBL" id="JH821105">
    <property type="protein sequence ID" value="EKC17917.1"/>
    <property type="molecule type" value="Genomic_DNA"/>
</dbReference>
<dbReference type="AlphaFoldDB" id="K1P265"/>
<evidence type="ECO:0000256" key="1">
    <source>
        <dbReference type="SAM" id="MobiDB-lite"/>
    </source>
</evidence>
<proteinExistence type="predicted"/>
<dbReference type="HOGENOM" id="CLU_1808057_0_0_1"/>
<accession>K1P265</accession>
<evidence type="ECO:0000313" key="2">
    <source>
        <dbReference type="EMBL" id="EKC17917.1"/>
    </source>
</evidence>
<gene>
    <name evidence="2" type="ORF">CGI_10000048</name>
</gene>
<name>K1P265_MAGGI</name>